<name>A0ABV5YE18_9ACTN</name>
<dbReference type="SUPFAM" id="SSF88659">
    <property type="entry name" value="Sigma3 and sigma4 domains of RNA polymerase sigma factors"/>
    <property type="match status" value="1"/>
</dbReference>
<evidence type="ECO:0000256" key="1">
    <source>
        <dbReference type="ARBA" id="ARBA00010641"/>
    </source>
</evidence>
<dbReference type="NCBIfam" id="TIGR02937">
    <property type="entry name" value="sigma70-ECF"/>
    <property type="match status" value="1"/>
</dbReference>
<dbReference type="Pfam" id="PF08281">
    <property type="entry name" value="Sigma70_r4_2"/>
    <property type="match status" value="1"/>
</dbReference>
<keyword evidence="4" id="KW-0238">DNA-binding</keyword>
<evidence type="ECO:0000256" key="2">
    <source>
        <dbReference type="ARBA" id="ARBA00023015"/>
    </source>
</evidence>
<keyword evidence="2" id="KW-0805">Transcription regulation</keyword>
<dbReference type="PANTHER" id="PTHR43133">
    <property type="entry name" value="RNA POLYMERASE ECF-TYPE SIGMA FACTO"/>
    <property type="match status" value="1"/>
</dbReference>
<keyword evidence="9" id="KW-1185">Reference proteome</keyword>
<dbReference type="InterPro" id="IPR013249">
    <property type="entry name" value="RNA_pol_sigma70_r4_t2"/>
</dbReference>
<dbReference type="Pfam" id="PF04542">
    <property type="entry name" value="Sigma70_r2"/>
    <property type="match status" value="1"/>
</dbReference>
<evidence type="ECO:0000313" key="9">
    <source>
        <dbReference type="Proteomes" id="UP001589627"/>
    </source>
</evidence>
<feature type="domain" description="RNA polymerase sigma-70 region 2" evidence="6">
    <location>
        <begin position="29"/>
        <end position="94"/>
    </location>
</feature>
<organism evidence="8 9">
    <name type="scientific">Actinoallomurus acaciae</name>
    <dbReference type="NCBI Taxonomy" id="502577"/>
    <lineage>
        <taxon>Bacteria</taxon>
        <taxon>Bacillati</taxon>
        <taxon>Actinomycetota</taxon>
        <taxon>Actinomycetes</taxon>
        <taxon>Streptosporangiales</taxon>
        <taxon>Thermomonosporaceae</taxon>
        <taxon>Actinoallomurus</taxon>
    </lineage>
</organism>
<dbReference type="CDD" id="cd06171">
    <property type="entry name" value="Sigma70_r4"/>
    <property type="match status" value="1"/>
</dbReference>
<comment type="caution">
    <text evidence="8">The sequence shown here is derived from an EMBL/GenBank/DDBJ whole genome shotgun (WGS) entry which is preliminary data.</text>
</comment>
<dbReference type="EMBL" id="JBHLZP010000082">
    <property type="protein sequence ID" value="MFB9833273.1"/>
    <property type="molecule type" value="Genomic_DNA"/>
</dbReference>
<dbReference type="Gene3D" id="1.10.10.10">
    <property type="entry name" value="Winged helix-like DNA-binding domain superfamily/Winged helix DNA-binding domain"/>
    <property type="match status" value="1"/>
</dbReference>
<evidence type="ECO:0000259" key="6">
    <source>
        <dbReference type="Pfam" id="PF04542"/>
    </source>
</evidence>
<evidence type="ECO:0000313" key="8">
    <source>
        <dbReference type="EMBL" id="MFB9833273.1"/>
    </source>
</evidence>
<reference evidence="8 9" key="1">
    <citation type="submission" date="2024-09" db="EMBL/GenBank/DDBJ databases">
        <authorList>
            <person name="Sun Q."/>
            <person name="Mori K."/>
        </authorList>
    </citation>
    <scope>NUCLEOTIDE SEQUENCE [LARGE SCALE GENOMIC DNA]</scope>
    <source>
        <strain evidence="8 9">TBRC 0563</strain>
    </source>
</reference>
<evidence type="ECO:0000256" key="4">
    <source>
        <dbReference type="ARBA" id="ARBA00023125"/>
    </source>
</evidence>
<keyword evidence="3" id="KW-0731">Sigma factor</keyword>
<comment type="similarity">
    <text evidence="1">Belongs to the sigma-70 factor family. ECF subfamily.</text>
</comment>
<dbReference type="InterPro" id="IPR013324">
    <property type="entry name" value="RNA_pol_sigma_r3/r4-like"/>
</dbReference>
<dbReference type="InterPro" id="IPR039425">
    <property type="entry name" value="RNA_pol_sigma-70-like"/>
</dbReference>
<dbReference type="Gene3D" id="1.10.1740.10">
    <property type="match status" value="1"/>
</dbReference>
<evidence type="ECO:0000256" key="3">
    <source>
        <dbReference type="ARBA" id="ARBA00023082"/>
    </source>
</evidence>
<keyword evidence="5" id="KW-0804">Transcription</keyword>
<proteinExistence type="inferred from homology"/>
<gene>
    <name evidence="8" type="ORF">ACFFNX_13855</name>
</gene>
<evidence type="ECO:0000259" key="7">
    <source>
        <dbReference type="Pfam" id="PF08281"/>
    </source>
</evidence>
<feature type="domain" description="RNA polymerase sigma factor 70 region 4 type 2" evidence="7">
    <location>
        <begin position="134"/>
        <end position="181"/>
    </location>
</feature>
<dbReference type="InterPro" id="IPR007627">
    <property type="entry name" value="RNA_pol_sigma70_r2"/>
</dbReference>
<dbReference type="InterPro" id="IPR013325">
    <property type="entry name" value="RNA_pol_sigma_r2"/>
</dbReference>
<dbReference type="InterPro" id="IPR014284">
    <property type="entry name" value="RNA_pol_sigma-70_dom"/>
</dbReference>
<dbReference type="SUPFAM" id="SSF88946">
    <property type="entry name" value="Sigma2 domain of RNA polymerase sigma factors"/>
    <property type="match status" value="1"/>
</dbReference>
<evidence type="ECO:0000256" key="5">
    <source>
        <dbReference type="ARBA" id="ARBA00023163"/>
    </source>
</evidence>
<accession>A0ABV5YE18</accession>
<dbReference type="InterPro" id="IPR036388">
    <property type="entry name" value="WH-like_DNA-bd_sf"/>
</dbReference>
<sequence length="191" mass="21604">MKRTQERAEVDDSHVIDLSRRDPNTFTELFHRHSAEIGRYVTRRVGPGIAEDIVAETFLVAFRRRDSYDLARKDARPWLYGIATNVLRRHRRDEIRTLKALERTGVDPVVSEGFADRVDRQVTASATSRALAPVLARLNVGQRDVLLLTAWADLTVDEVAEVLGIPQGTARSRLNRARTKIRTALKENGHG</sequence>
<dbReference type="PANTHER" id="PTHR43133:SF52">
    <property type="entry name" value="ECF RNA POLYMERASE SIGMA FACTOR SIGL"/>
    <property type="match status" value="1"/>
</dbReference>
<dbReference type="RefSeq" id="WP_378200598.1">
    <property type="nucleotide sequence ID" value="NZ_JBHLZP010000082.1"/>
</dbReference>
<dbReference type="Proteomes" id="UP001589627">
    <property type="component" value="Unassembled WGS sequence"/>
</dbReference>
<protein>
    <submittedName>
        <fullName evidence="8">RNA polymerase sigma factor</fullName>
    </submittedName>
</protein>